<dbReference type="GO" id="GO:0016989">
    <property type="term" value="F:sigma factor antagonist activity"/>
    <property type="evidence" value="ECO:0007669"/>
    <property type="project" value="TreeGrafter"/>
</dbReference>
<name>A0A1H9F7F5_9GAMM</name>
<dbReference type="PANTHER" id="PTHR37461">
    <property type="entry name" value="ANTI-SIGMA-K FACTOR RSKA"/>
    <property type="match status" value="1"/>
</dbReference>
<evidence type="ECO:0000313" key="3">
    <source>
        <dbReference type="EMBL" id="SEQ33208.1"/>
    </source>
</evidence>
<gene>
    <name evidence="3" type="ORF">SAMN04488038_105260</name>
</gene>
<proteinExistence type="predicted"/>
<dbReference type="AlphaFoldDB" id="A0A1H9F7F5"/>
<dbReference type="STRING" id="489703.SAMN04488038_105260"/>
<evidence type="ECO:0000259" key="2">
    <source>
        <dbReference type="Pfam" id="PF10099"/>
    </source>
</evidence>
<organism evidence="3 4">
    <name type="scientific">Solimonas aquatica</name>
    <dbReference type="NCBI Taxonomy" id="489703"/>
    <lineage>
        <taxon>Bacteria</taxon>
        <taxon>Pseudomonadati</taxon>
        <taxon>Pseudomonadota</taxon>
        <taxon>Gammaproteobacteria</taxon>
        <taxon>Nevskiales</taxon>
        <taxon>Nevskiaceae</taxon>
        <taxon>Solimonas</taxon>
    </lineage>
</organism>
<dbReference type="Proteomes" id="UP000199233">
    <property type="component" value="Unassembled WGS sequence"/>
</dbReference>
<keyword evidence="1" id="KW-0812">Transmembrane</keyword>
<feature type="transmembrane region" description="Helical" evidence="1">
    <location>
        <begin position="91"/>
        <end position="112"/>
    </location>
</feature>
<dbReference type="PANTHER" id="PTHR37461:SF1">
    <property type="entry name" value="ANTI-SIGMA-K FACTOR RSKA"/>
    <property type="match status" value="1"/>
</dbReference>
<accession>A0A1H9F7F5</accession>
<dbReference type="EMBL" id="FOFS01000005">
    <property type="protein sequence ID" value="SEQ33208.1"/>
    <property type="molecule type" value="Genomic_DNA"/>
</dbReference>
<dbReference type="RefSeq" id="WP_093284459.1">
    <property type="nucleotide sequence ID" value="NZ_FOFS01000005.1"/>
</dbReference>
<dbReference type="InterPro" id="IPR018764">
    <property type="entry name" value="RskA_C"/>
</dbReference>
<feature type="domain" description="Anti-sigma K factor RskA C-terminal" evidence="2">
    <location>
        <begin position="96"/>
        <end position="236"/>
    </location>
</feature>
<sequence length="245" mass="26434">MNYGNSRLKQMLAAEYVLGTLRGLPRQRFARLLKTRADLQAEVRFWEARLAPLLGQLPPKAPRELVWAAIDRQINAQPPQAQARLKRGANAFLQLWAVAASVAVVALSLQLYRIGQQPPPAAPQVAQAEPVEHKPPFVAMLQDPKSETVWLVSLNPQRGRISVITRGQYALDKTHSLELWMLGEAGKPPTPLGLLPATGKGSMPMPAGIRMPDKPMLAVSLEPAGGSPTGLPTGPVLLSGPVVAL</sequence>
<dbReference type="GO" id="GO:0005886">
    <property type="term" value="C:plasma membrane"/>
    <property type="evidence" value="ECO:0007669"/>
    <property type="project" value="InterPro"/>
</dbReference>
<dbReference type="GO" id="GO:0006417">
    <property type="term" value="P:regulation of translation"/>
    <property type="evidence" value="ECO:0007669"/>
    <property type="project" value="TreeGrafter"/>
</dbReference>
<evidence type="ECO:0000313" key="4">
    <source>
        <dbReference type="Proteomes" id="UP000199233"/>
    </source>
</evidence>
<keyword evidence="1" id="KW-0472">Membrane</keyword>
<evidence type="ECO:0000256" key="1">
    <source>
        <dbReference type="SAM" id="Phobius"/>
    </source>
</evidence>
<keyword evidence="1" id="KW-1133">Transmembrane helix</keyword>
<dbReference type="OrthoDB" id="5298046at2"/>
<dbReference type="InterPro" id="IPR051474">
    <property type="entry name" value="Anti-sigma-K/W_factor"/>
</dbReference>
<reference evidence="3 4" key="1">
    <citation type="submission" date="2016-10" db="EMBL/GenBank/DDBJ databases">
        <authorList>
            <person name="de Groot N.N."/>
        </authorList>
    </citation>
    <scope>NUCLEOTIDE SEQUENCE [LARGE SCALE GENOMIC DNA]</scope>
    <source>
        <strain evidence="3 4">DSM 25927</strain>
    </source>
</reference>
<keyword evidence="4" id="KW-1185">Reference proteome</keyword>
<dbReference type="Pfam" id="PF10099">
    <property type="entry name" value="RskA_C"/>
    <property type="match status" value="1"/>
</dbReference>
<protein>
    <submittedName>
        <fullName evidence="3">Anti-sigma-K factor RskA</fullName>
    </submittedName>
</protein>